<dbReference type="SMART" id="SM00249">
    <property type="entry name" value="PHD"/>
    <property type="match status" value="1"/>
</dbReference>
<feature type="compositionally biased region" description="Polar residues" evidence="11">
    <location>
        <begin position="17"/>
        <end position="28"/>
    </location>
</feature>
<name>A0A498NJP1_LABRO</name>
<evidence type="ECO:0000256" key="11">
    <source>
        <dbReference type="SAM" id="MobiDB-lite"/>
    </source>
</evidence>
<keyword evidence="8" id="KW-0539">Nucleus</keyword>
<evidence type="ECO:0000256" key="8">
    <source>
        <dbReference type="ARBA" id="ARBA00023242"/>
    </source>
</evidence>
<dbReference type="InterPro" id="IPR019787">
    <property type="entry name" value="Znf_PHD-finger"/>
</dbReference>
<keyword evidence="14" id="KW-1185">Reference proteome</keyword>
<keyword evidence="6" id="KW-0862">Zinc</keyword>
<dbReference type="SUPFAM" id="SSF57903">
    <property type="entry name" value="FYVE/PHD zinc finger"/>
    <property type="match status" value="1"/>
</dbReference>
<evidence type="ECO:0000256" key="9">
    <source>
        <dbReference type="ARBA" id="ARBA00037151"/>
    </source>
</evidence>
<evidence type="ECO:0000313" key="14">
    <source>
        <dbReference type="Proteomes" id="UP000290572"/>
    </source>
</evidence>
<organism evidence="13 14">
    <name type="scientific">Labeo rohita</name>
    <name type="common">Indian major carp</name>
    <name type="synonym">Cyprinus rohita</name>
    <dbReference type="NCBI Taxonomy" id="84645"/>
    <lineage>
        <taxon>Eukaryota</taxon>
        <taxon>Metazoa</taxon>
        <taxon>Chordata</taxon>
        <taxon>Craniata</taxon>
        <taxon>Vertebrata</taxon>
        <taxon>Euteleostomi</taxon>
        <taxon>Actinopterygii</taxon>
        <taxon>Neopterygii</taxon>
        <taxon>Teleostei</taxon>
        <taxon>Ostariophysi</taxon>
        <taxon>Cypriniformes</taxon>
        <taxon>Cyprinidae</taxon>
        <taxon>Labeoninae</taxon>
        <taxon>Labeonini</taxon>
        <taxon>Labeo</taxon>
    </lineage>
</organism>
<comment type="subcellular location">
    <subcellularLocation>
        <location evidence="2">Cytoplasm</location>
    </subcellularLocation>
    <subcellularLocation>
        <location evidence="1">Nucleus</location>
    </subcellularLocation>
</comment>
<evidence type="ECO:0000256" key="2">
    <source>
        <dbReference type="ARBA" id="ARBA00004496"/>
    </source>
</evidence>
<dbReference type="GO" id="GO:0031398">
    <property type="term" value="P:positive regulation of protein ubiquitination"/>
    <property type="evidence" value="ECO:0007669"/>
    <property type="project" value="TreeGrafter"/>
</dbReference>
<comment type="function">
    <text evidence="9">Acts as a negative regulator of autophagy.</text>
</comment>
<evidence type="ECO:0000256" key="6">
    <source>
        <dbReference type="ARBA" id="ARBA00022833"/>
    </source>
</evidence>
<dbReference type="InterPro" id="IPR011011">
    <property type="entry name" value="Znf_FYVE_PHD"/>
</dbReference>
<dbReference type="InterPro" id="IPR001965">
    <property type="entry name" value="Znf_PHD"/>
</dbReference>
<dbReference type="InterPro" id="IPR013083">
    <property type="entry name" value="Znf_RING/FYVE/PHD"/>
</dbReference>
<dbReference type="GO" id="GO:1901097">
    <property type="term" value="P:negative regulation of autophagosome maturation"/>
    <property type="evidence" value="ECO:0007669"/>
    <property type="project" value="TreeGrafter"/>
</dbReference>
<evidence type="ECO:0000256" key="10">
    <source>
        <dbReference type="ARBA" id="ARBA00037988"/>
    </source>
</evidence>
<proteinExistence type="inferred from homology"/>
<dbReference type="PANTHER" id="PTHR14571">
    <property type="entry name" value="HISTONE-LYSINE N-METHYLTRANSFERASE SET-26-RELATED"/>
    <property type="match status" value="1"/>
</dbReference>
<dbReference type="EMBL" id="QBIY01011429">
    <property type="protein sequence ID" value="RXN32058.1"/>
    <property type="molecule type" value="Genomic_DNA"/>
</dbReference>
<protein>
    <submittedName>
        <fullName evidence="13">PHD finger 23A</fullName>
    </submittedName>
</protein>
<dbReference type="CDD" id="cd15546">
    <property type="entry name" value="PHD_PHF13_like"/>
    <property type="match status" value="1"/>
</dbReference>
<keyword evidence="7" id="KW-0072">Autophagy</keyword>
<evidence type="ECO:0000313" key="13">
    <source>
        <dbReference type="EMBL" id="RXN32058.1"/>
    </source>
</evidence>
<evidence type="ECO:0000256" key="5">
    <source>
        <dbReference type="ARBA" id="ARBA00022771"/>
    </source>
</evidence>
<evidence type="ECO:0000256" key="4">
    <source>
        <dbReference type="ARBA" id="ARBA00022723"/>
    </source>
</evidence>
<sequence length="339" mass="38159">MNYEIQQAVEREPLDVSDSTTSLAGNQTTNSKNPTLWYYPTMLGIMDHHQDTVRKCKTETLPPERRKRTVEDFNKFCSFVLAYAGYIPPQKEESSWSPSSSPCAHELSELSGEGSVKDSWTDTHPDLNNIHSLVHKAETDSSSTDFSHLQSDSSLDKMRLKDSLNEISLHSKAERKKVKKLGRLSLGGPRKTISEARAHKQSKAALKKMKRSVKAERHFPSTSPLNDGLQKDEGLTEQAVHMHEAGLKLESNPETDLSSCETDTLVTDEDIMVESGDDSWDLITCYCGKPFAGRPMIECDECSIWVHLSCAKIKKSNVPDIFYCYRCRDSRGSTVKRDH</sequence>
<dbReference type="GO" id="GO:0008270">
    <property type="term" value="F:zinc ion binding"/>
    <property type="evidence" value="ECO:0007669"/>
    <property type="project" value="UniProtKB-KW"/>
</dbReference>
<feature type="region of interest" description="Disordered" evidence="11">
    <location>
        <begin position="1"/>
        <end position="28"/>
    </location>
</feature>
<dbReference type="AlphaFoldDB" id="A0A498NJP1"/>
<dbReference type="GO" id="GO:1902902">
    <property type="term" value="P:negative regulation of autophagosome assembly"/>
    <property type="evidence" value="ECO:0007669"/>
    <property type="project" value="TreeGrafter"/>
</dbReference>
<keyword evidence="5" id="KW-0863">Zinc-finger</keyword>
<dbReference type="InterPro" id="IPR019786">
    <property type="entry name" value="Zinc_finger_PHD-type_CS"/>
</dbReference>
<comment type="similarity">
    <text evidence="10">Belongs to the PHF23 family.</text>
</comment>
<dbReference type="STRING" id="84645.A0A498NJP1"/>
<reference evidence="13 14" key="1">
    <citation type="submission" date="2018-03" db="EMBL/GenBank/DDBJ databases">
        <title>Draft genome sequence of Rohu Carp (Labeo rohita).</title>
        <authorList>
            <person name="Das P."/>
            <person name="Kushwaha B."/>
            <person name="Joshi C.G."/>
            <person name="Kumar D."/>
            <person name="Nagpure N.S."/>
            <person name="Sahoo L."/>
            <person name="Das S.P."/>
            <person name="Bit A."/>
            <person name="Patnaik S."/>
            <person name="Meher P.K."/>
            <person name="Jayasankar P."/>
            <person name="Koringa P.G."/>
            <person name="Patel N.V."/>
            <person name="Hinsu A.T."/>
            <person name="Kumar R."/>
            <person name="Pandey M."/>
            <person name="Agarwal S."/>
            <person name="Srivastava S."/>
            <person name="Singh M."/>
            <person name="Iquebal M.A."/>
            <person name="Jaiswal S."/>
            <person name="Angadi U.B."/>
            <person name="Kumar N."/>
            <person name="Raza M."/>
            <person name="Shah T.M."/>
            <person name="Rai A."/>
            <person name="Jena J.K."/>
        </authorList>
    </citation>
    <scope>NUCLEOTIDE SEQUENCE [LARGE SCALE GENOMIC DNA]</scope>
    <source>
        <strain evidence="13">DASCIFA01</strain>
        <tissue evidence="13">Testis</tissue>
    </source>
</reference>
<evidence type="ECO:0000256" key="1">
    <source>
        <dbReference type="ARBA" id="ARBA00004123"/>
    </source>
</evidence>
<gene>
    <name evidence="13" type="ORF">ROHU_016487</name>
</gene>
<comment type="caution">
    <text evidence="13">The sequence shown here is derived from an EMBL/GenBank/DDBJ whole genome shotgun (WGS) entry which is preliminary data.</text>
</comment>
<dbReference type="GO" id="GO:0006914">
    <property type="term" value="P:autophagy"/>
    <property type="evidence" value="ECO:0007669"/>
    <property type="project" value="UniProtKB-KW"/>
</dbReference>
<dbReference type="PROSITE" id="PS01359">
    <property type="entry name" value="ZF_PHD_1"/>
    <property type="match status" value="1"/>
</dbReference>
<dbReference type="GO" id="GO:0005737">
    <property type="term" value="C:cytoplasm"/>
    <property type="evidence" value="ECO:0007669"/>
    <property type="project" value="UniProtKB-SubCell"/>
</dbReference>
<dbReference type="Proteomes" id="UP000290572">
    <property type="component" value="Unassembled WGS sequence"/>
</dbReference>
<evidence type="ECO:0000256" key="3">
    <source>
        <dbReference type="ARBA" id="ARBA00022490"/>
    </source>
</evidence>
<dbReference type="Gene3D" id="3.30.40.10">
    <property type="entry name" value="Zinc/RING finger domain, C3HC4 (zinc finger)"/>
    <property type="match status" value="1"/>
</dbReference>
<dbReference type="GO" id="GO:0005634">
    <property type="term" value="C:nucleus"/>
    <property type="evidence" value="ECO:0007669"/>
    <property type="project" value="UniProtKB-SubCell"/>
</dbReference>
<dbReference type="PANTHER" id="PTHR14571:SF8">
    <property type="entry name" value="PHD FINGER PROTEIN 23"/>
    <property type="match status" value="1"/>
</dbReference>
<accession>A0A498NJP1</accession>
<dbReference type="Pfam" id="PF13831">
    <property type="entry name" value="PHD_2"/>
    <property type="match status" value="1"/>
</dbReference>
<feature type="domain" description="Zinc finger PHD-type" evidence="12">
    <location>
        <begin position="284"/>
        <end position="328"/>
    </location>
</feature>
<evidence type="ECO:0000259" key="12">
    <source>
        <dbReference type="SMART" id="SM00249"/>
    </source>
</evidence>
<evidence type="ECO:0000256" key="7">
    <source>
        <dbReference type="ARBA" id="ARBA00023006"/>
    </source>
</evidence>
<keyword evidence="4" id="KW-0479">Metal-binding</keyword>
<keyword evidence="3" id="KW-0963">Cytoplasm</keyword>